<feature type="compositionally biased region" description="Basic and acidic residues" evidence="1">
    <location>
        <begin position="445"/>
        <end position="455"/>
    </location>
</feature>
<feature type="compositionally biased region" description="Low complexity" evidence="1">
    <location>
        <begin position="17"/>
        <end position="48"/>
    </location>
</feature>
<dbReference type="Proteomes" id="UP000234331">
    <property type="component" value="Unassembled WGS sequence"/>
</dbReference>
<evidence type="ECO:0000313" key="2">
    <source>
        <dbReference type="EMBL" id="SNQ51393.1"/>
    </source>
</evidence>
<dbReference type="EMBL" id="FZMO01000536">
    <property type="protein sequence ID" value="SNQ51393.1"/>
    <property type="molecule type" value="Genomic_DNA"/>
</dbReference>
<gene>
    <name evidence="2" type="ORF">FRACA_70009</name>
</gene>
<feature type="region of interest" description="Disordered" evidence="1">
    <location>
        <begin position="1"/>
        <end position="115"/>
    </location>
</feature>
<feature type="region of interest" description="Disordered" evidence="1">
    <location>
        <begin position="219"/>
        <end position="251"/>
    </location>
</feature>
<name>A0A2I2L0E0_9ACTN</name>
<dbReference type="OrthoDB" id="3210050at2"/>
<protein>
    <recommendedName>
        <fullName evidence="4">ATPase involved in chromosome partitioning</fullName>
    </recommendedName>
</protein>
<feature type="compositionally biased region" description="Low complexity" evidence="1">
    <location>
        <begin position="432"/>
        <end position="443"/>
    </location>
</feature>
<reference evidence="2 3" key="1">
    <citation type="submission" date="2017-06" db="EMBL/GenBank/DDBJ databases">
        <authorList>
            <person name="Kim H.J."/>
            <person name="Triplett B.A."/>
        </authorList>
    </citation>
    <scope>NUCLEOTIDE SEQUENCE [LARGE SCALE GENOMIC DNA]</scope>
    <source>
        <strain evidence="2">FRACA_ARgP5</strain>
    </source>
</reference>
<feature type="region of interest" description="Disordered" evidence="1">
    <location>
        <begin position="408"/>
        <end position="455"/>
    </location>
</feature>
<evidence type="ECO:0008006" key="4">
    <source>
        <dbReference type="Google" id="ProtNLM"/>
    </source>
</evidence>
<evidence type="ECO:0000313" key="3">
    <source>
        <dbReference type="Proteomes" id="UP000234331"/>
    </source>
</evidence>
<dbReference type="RefSeq" id="WP_133150877.1">
    <property type="nucleotide sequence ID" value="NZ_FZMO01000536.1"/>
</dbReference>
<feature type="compositionally biased region" description="Pro residues" evidence="1">
    <location>
        <begin position="283"/>
        <end position="297"/>
    </location>
</feature>
<dbReference type="AlphaFoldDB" id="A0A2I2L0E0"/>
<feature type="compositionally biased region" description="Low complexity" evidence="1">
    <location>
        <begin position="76"/>
        <end position="89"/>
    </location>
</feature>
<feature type="region of interest" description="Disordered" evidence="1">
    <location>
        <begin position="283"/>
        <end position="342"/>
    </location>
</feature>
<keyword evidence="3" id="KW-1185">Reference proteome</keyword>
<proteinExistence type="predicted"/>
<dbReference type="SUPFAM" id="SSF52540">
    <property type="entry name" value="P-loop containing nucleoside triphosphate hydrolases"/>
    <property type="match status" value="1"/>
</dbReference>
<feature type="compositionally biased region" description="Pro residues" evidence="1">
    <location>
        <begin position="1"/>
        <end position="16"/>
    </location>
</feature>
<feature type="region of interest" description="Disordered" evidence="1">
    <location>
        <begin position="699"/>
        <end position="740"/>
    </location>
</feature>
<feature type="compositionally biased region" description="Pro residues" evidence="1">
    <location>
        <begin position="306"/>
        <end position="318"/>
    </location>
</feature>
<sequence>MASPGPPDASVPPVAPGTPRSRPPRASAPRRGTGPSTPAGPSGPVAGPLESPASVSGADGVLAARDRGTRPEDPHGAPASAAEGPGSSAVLDGSPDPDASAGLDALPGLSASADLDAPADLDASAGLDASAAPGAVPAPGAVTEALAGPGTSSGADAIVVADPLAATDPLADPRGLPPTATDSHDIADRITDSEWAAHSDRTTITDPIVVSGVDAAGPLTVTEPVAPGTASEPDGPARPGVGSAAPTAGGAVTSLPSTGSVALSGPFAGEALATGVGSLPAIAPPPAPVRPPLPATPPDEQTAPAAPRPRSTPVPATPAPATARQEHPVDRPRPRHGGHGLEPWEEIPLRLSVRDRARIPLPGSWRIAVTSLFPYSGTTTLAGVIGLTLTGMRAHPVLAVDLWPGDRPAVATAPAPPATPTDEEEPRGDPLSSRVGSTGTTTVEDVVRHHGEDRSPAELRLMISGQRAGSARDLDVLPLRRDAGRLAAEPSAAGSTPPDTAKTPTVSVEEQSVTPGNLRSALGLLAHSYPLVLVDAPAEAPLTEGAIEASDLVVLVTLATAADLEATLMRLRAFREVSGGRLAGAGAPPIVVAIVAPRRGRPSPRTRAAAARLDRQVDALVRIPYDPRLDPSRHTPVRIPRLRRRTRRAYLRLAAATIENLFILAKAEVETAAVIGQQPAASSRSAVAGVTTGIGDGATGTSTATTADHRAPAGVSFGDLRSPTAPSRIAGPDRPGGPRL</sequence>
<dbReference type="InterPro" id="IPR027417">
    <property type="entry name" value="P-loop_NTPase"/>
</dbReference>
<feature type="compositionally biased region" description="Polar residues" evidence="1">
    <location>
        <begin position="493"/>
        <end position="506"/>
    </location>
</feature>
<feature type="compositionally biased region" description="Basic and acidic residues" evidence="1">
    <location>
        <begin position="64"/>
        <end position="75"/>
    </location>
</feature>
<evidence type="ECO:0000256" key="1">
    <source>
        <dbReference type="SAM" id="MobiDB-lite"/>
    </source>
</evidence>
<feature type="region of interest" description="Disordered" evidence="1">
    <location>
        <begin position="487"/>
        <end position="506"/>
    </location>
</feature>
<accession>A0A2I2L0E0</accession>
<dbReference type="Gene3D" id="3.40.50.300">
    <property type="entry name" value="P-loop containing nucleotide triphosphate hydrolases"/>
    <property type="match status" value="1"/>
</dbReference>
<organism evidence="2 3">
    <name type="scientific">Frankia canadensis</name>
    <dbReference type="NCBI Taxonomy" id="1836972"/>
    <lineage>
        <taxon>Bacteria</taxon>
        <taxon>Bacillati</taxon>
        <taxon>Actinomycetota</taxon>
        <taxon>Actinomycetes</taxon>
        <taxon>Frankiales</taxon>
        <taxon>Frankiaceae</taxon>
        <taxon>Frankia</taxon>
    </lineage>
</organism>